<keyword evidence="4 8" id="KW-0472">Membrane</keyword>
<dbReference type="Proteomes" id="UP000315235">
    <property type="component" value="Unassembled WGS sequence"/>
</dbReference>
<dbReference type="GO" id="GO:0009279">
    <property type="term" value="C:cell outer membrane"/>
    <property type="evidence" value="ECO:0007669"/>
    <property type="project" value="UniProtKB-SubCell"/>
</dbReference>
<keyword evidence="2 8" id="KW-1134">Transmembrane beta strand</keyword>
<sequence>MKRLIPILPCCLLLGACAERPAPVATGASPPARWQAPVMASDDAALQRDWWRRFGSADLDGLIERARAGNHDVAVALARARQARATLTVAGAPLLPEVRAGVEASREGLLSGQGNRDLDASEDDPRIDSFLTDFNVRYDVDLWGGLEAARDSALQGWHASRFERAAVELSVLAEVANRYLDVRALDEQARIAALNLDNAREVLALVETRHEAGAATPLEVAQQRSLVARQQRLLPEARQRAAEARIALATLLGEPVQALRLAPGPFTDLRWPTANAGVPSELLARRPDIAAAEARLASAEADVRVARAALLPSLTLGANLGSGGERASQLLRSPFYTLTAGLAAPIFDNGRLSAERDRVQARQEEVLEDYRQAIVAAFADVEAALVAIDGLDRQREGQARELESAHEAFRLAGERYRAGAETLLTLLESQRTLYEAQTEQVRLHLARAQASVALYKALGGGWRAEPPPA</sequence>
<dbReference type="SUPFAM" id="SSF56954">
    <property type="entry name" value="Outer membrane efflux proteins (OEP)"/>
    <property type="match status" value="1"/>
</dbReference>
<evidence type="ECO:0000313" key="10">
    <source>
        <dbReference type="Proteomes" id="UP000315235"/>
    </source>
</evidence>
<dbReference type="PANTHER" id="PTHR30203:SF33">
    <property type="entry name" value="BLR4455 PROTEIN"/>
    <property type="match status" value="1"/>
</dbReference>
<evidence type="ECO:0000256" key="7">
    <source>
        <dbReference type="ARBA" id="ARBA00023288"/>
    </source>
</evidence>
<evidence type="ECO:0000256" key="6">
    <source>
        <dbReference type="ARBA" id="ARBA00023237"/>
    </source>
</evidence>
<keyword evidence="8" id="KW-0732">Signal</keyword>
<evidence type="ECO:0000256" key="2">
    <source>
        <dbReference type="ARBA" id="ARBA00022452"/>
    </source>
</evidence>
<name>A0A553GZS3_9PSED</name>
<keyword evidence="6" id="KW-0998">Cell outer membrane</keyword>
<dbReference type="PROSITE" id="PS51257">
    <property type="entry name" value="PROKAR_LIPOPROTEIN"/>
    <property type="match status" value="1"/>
</dbReference>
<dbReference type="RefSeq" id="WP_143488304.1">
    <property type="nucleotide sequence ID" value="NZ_VJOY01000006.1"/>
</dbReference>
<reference evidence="9 10" key="1">
    <citation type="submission" date="2019-07" db="EMBL/GenBank/DDBJ databases">
        <title>Pseudomonas mangiferae sp. nov., isolated from bark of mango tree in Thailand.</title>
        <authorList>
            <person name="Srisuk N."/>
            <person name="Anurat P."/>
        </authorList>
    </citation>
    <scope>NUCLEOTIDE SEQUENCE [LARGE SCALE GENOMIC DNA]</scope>
    <source>
        <strain evidence="9 10">DMKU_BBB3-04</strain>
    </source>
</reference>
<comment type="subcellular location">
    <subcellularLocation>
        <location evidence="8">Cell outer membrane</location>
        <topology evidence="8">Lipid-anchor</topology>
    </subcellularLocation>
</comment>
<keyword evidence="7 8" id="KW-0449">Lipoprotein</keyword>
<evidence type="ECO:0000313" key="9">
    <source>
        <dbReference type="EMBL" id="TRX75002.1"/>
    </source>
</evidence>
<dbReference type="InterPro" id="IPR003423">
    <property type="entry name" value="OMP_efflux"/>
</dbReference>
<feature type="signal peptide" evidence="8">
    <location>
        <begin position="1"/>
        <end position="18"/>
    </location>
</feature>
<comment type="similarity">
    <text evidence="1 8">Belongs to the outer membrane factor (OMF) (TC 1.B.17) family.</text>
</comment>
<protein>
    <submittedName>
        <fullName evidence="9">Efflux transporter outer membrane subunit</fullName>
    </submittedName>
</protein>
<dbReference type="Gene3D" id="2.20.200.10">
    <property type="entry name" value="Outer membrane efflux proteins (OEP)"/>
    <property type="match status" value="1"/>
</dbReference>
<comment type="caution">
    <text evidence="9">The sequence shown here is derived from an EMBL/GenBank/DDBJ whole genome shotgun (WGS) entry which is preliminary data.</text>
</comment>
<keyword evidence="3 8" id="KW-0812">Transmembrane</keyword>
<dbReference type="AlphaFoldDB" id="A0A553GZS3"/>
<dbReference type="OrthoDB" id="9770517at2"/>
<evidence type="ECO:0000256" key="4">
    <source>
        <dbReference type="ARBA" id="ARBA00023136"/>
    </source>
</evidence>
<evidence type="ECO:0000256" key="5">
    <source>
        <dbReference type="ARBA" id="ARBA00023139"/>
    </source>
</evidence>
<evidence type="ECO:0000256" key="8">
    <source>
        <dbReference type="RuleBase" id="RU362097"/>
    </source>
</evidence>
<dbReference type="NCBIfam" id="TIGR01845">
    <property type="entry name" value="outer_NodT"/>
    <property type="match status" value="1"/>
</dbReference>
<evidence type="ECO:0000256" key="1">
    <source>
        <dbReference type="ARBA" id="ARBA00007613"/>
    </source>
</evidence>
<evidence type="ECO:0000256" key="3">
    <source>
        <dbReference type="ARBA" id="ARBA00022692"/>
    </source>
</evidence>
<gene>
    <name evidence="9" type="ORF">FM069_10795</name>
</gene>
<organism evidence="9 10">
    <name type="scientific">Pseudomonas mangiferae</name>
    <dbReference type="NCBI Taxonomy" id="2593654"/>
    <lineage>
        <taxon>Bacteria</taxon>
        <taxon>Pseudomonadati</taxon>
        <taxon>Pseudomonadota</taxon>
        <taxon>Gammaproteobacteria</taxon>
        <taxon>Pseudomonadales</taxon>
        <taxon>Pseudomonadaceae</taxon>
        <taxon>Pseudomonas</taxon>
    </lineage>
</organism>
<dbReference type="EMBL" id="VJOY01000006">
    <property type="protein sequence ID" value="TRX75002.1"/>
    <property type="molecule type" value="Genomic_DNA"/>
</dbReference>
<proteinExistence type="inferred from homology"/>
<feature type="chain" id="PRO_5022267342" evidence="8">
    <location>
        <begin position="19"/>
        <end position="469"/>
    </location>
</feature>
<dbReference type="InterPro" id="IPR010131">
    <property type="entry name" value="MdtP/NodT-like"/>
</dbReference>
<dbReference type="GO" id="GO:0015562">
    <property type="term" value="F:efflux transmembrane transporter activity"/>
    <property type="evidence" value="ECO:0007669"/>
    <property type="project" value="InterPro"/>
</dbReference>
<keyword evidence="10" id="KW-1185">Reference proteome</keyword>
<dbReference type="PANTHER" id="PTHR30203">
    <property type="entry name" value="OUTER MEMBRANE CATION EFFLUX PROTEIN"/>
    <property type="match status" value="1"/>
</dbReference>
<dbReference type="Pfam" id="PF02321">
    <property type="entry name" value="OEP"/>
    <property type="match status" value="2"/>
</dbReference>
<keyword evidence="5 8" id="KW-0564">Palmitate</keyword>
<accession>A0A553GZS3</accession>
<dbReference type="Gene3D" id="1.20.1600.10">
    <property type="entry name" value="Outer membrane efflux proteins (OEP)"/>
    <property type="match status" value="1"/>
</dbReference>